<dbReference type="RefSeq" id="WP_064855802.1">
    <property type="nucleotide sequence ID" value="NZ_LZIN01000071.1"/>
</dbReference>
<dbReference type="OrthoDB" id="4759218at2"/>
<comment type="caution">
    <text evidence="1">The sequence shown here is derived from an EMBL/GenBank/DDBJ whole genome shotgun (WGS) entry which is preliminary data.</text>
</comment>
<dbReference type="Proteomes" id="UP000093985">
    <property type="component" value="Unassembled WGS sequence"/>
</dbReference>
<protein>
    <submittedName>
        <fullName evidence="1">Uncharacterized protein</fullName>
    </submittedName>
</protein>
<dbReference type="EMBL" id="LZIN01000071">
    <property type="protein sequence ID" value="OBG04214.1"/>
    <property type="molecule type" value="Genomic_DNA"/>
</dbReference>
<gene>
    <name evidence="1" type="ORF">A5771_12310</name>
</gene>
<evidence type="ECO:0000313" key="1">
    <source>
        <dbReference type="EMBL" id="OBG04214.1"/>
    </source>
</evidence>
<organism evidence="1 2">
    <name type="scientific">Mycolicibacter sinensis (strain JDM601)</name>
    <name type="common">Mycobacterium sinense</name>
    <dbReference type="NCBI Taxonomy" id="875328"/>
    <lineage>
        <taxon>Bacteria</taxon>
        <taxon>Bacillati</taxon>
        <taxon>Actinomycetota</taxon>
        <taxon>Actinomycetes</taxon>
        <taxon>Mycobacteriales</taxon>
        <taxon>Mycobacteriaceae</taxon>
        <taxon>Mycolicibacter</taxon>
    </lineage>
</organism>
<sequence>MMQLALRPYVTPGVVIAGATLVAVNAAVPTAVLKPQAEIREVLPDVQHRPVALTAGPDFFQPYADLFNNTATNLVAMGSDNGWGNLIMQILSDPSSLSKLPEVIDFLTNPMPTISGSDPMMVMLSPLLTMGMGLIGPLVAVNNAWHDINEQIWNPTNPMDPFAAIFTAPAVLLNAYLNGTDTLDILGIHIPAWNGILVPGQNLELDLTAGDVVDGLKIGDQTVASLLDQTGIGTMSVAGMLTGLLDTLGLGNQTPVDLLDSLGLGDQQISSVLSTVLDAVGIGDPTITDIMSQLGIGDVEVADLVIDLTRALGFDNPTITGIADSVGVADLKLADLGMSVFNALGIGDPTVSGLLGQIGADDLTLNGLLTTAVDALGLGGQTPASLIDALGGGDLTTHEVITSLLGGLGLGNQTLFDLLSQAGVADADMGEIVISILGDAGNTSMADVLEAAGFANVTVKDLTDLLGVTNLSLGTVFGNLHNMGIIGNLTINDFIAATGGTPLDKGGDALLITSLGGTTLGQILDDQGMLNSPLSALLGEMGTMSLADMIRENFSMPLIDMLAGSGMADMTLNDLVMSMMPNQPLTELLGDMGNTTLADLINQLVPANVTIVDMLNDAGIGDQHISDLLNQFLGDKTVAGALDDGGMGSMHLDDIIRQALGGQSLNDMLGEFGIGGQSLSDLFDQFFGDLTVSGALIDVGLGDQTLNELIDSLFGASTVSSLLGDFGTQTVNELLVSMGLGDLTVINAQIEEFFGSMAYFLDGLPNQIAAVLGA</sequence>
<accession>A0A1A2EIA0</accession>
<dbReference type="AlphaFoldDB" id="A0A1A2EIA0"/>
<name>A0A1A2EIA0_MYCSD</name>
<evidence type="ECO:0000313" key="2">
    <source>
        <dbReference type="Proteomes" id="UP000093985"/>
    </source>
</evidence>
<reference evidence="2" key="1">
    <citation type="submission" date="2016-06" db="EMBL/GenBank/DDBJ databases">
        <authorList>
            <person name="Sutton G."/>
            <person name="Brinkac L."/>
            <person name="Sanka R."/>
            <person name="Adams M."/>
            <person name="Lau E."/>
            <person name="Mehaffy C."/>
            <person name="Tameris M."/>
            <person name="Hatherill M."/>
            <person name="Hanekom W."/>
            <person name="Mahomed H."/>
            <person name="Mcshane H."/>
        </authorList>
    </citation>
    <scope>NUCLEOTIDE SEQUENCE [LARGE SCALE GENOMIC DNA]</scope>
    <source>
        <strain evidence="2">852014-51077_SCH5608930-a</strain>
    </source>
</reference>
<proteinExistence type="predicted"/>